<dbReference type="PANTHER" id="PTHR11228">
    <property type="entry name" value="RADICAL SAM DOMAIN PROTEIN"/>
    <property type="match status" value="1"/>
</dbReference>
<dbReference type="Pfam" id="PF13186">
    <property type="entry name" value="SPASM"/>
    <property type="match status" value="1"/>
</dbReference>
<dbReference type="InterPro" id="IPR007197">
    <property type="entry name" value="rSAM"/>
</dbReference>
<accession>A0A2N5ZAB1</accession>
<keyword evidence="3" id="KW-0949">S-adenosyl-L-methionine</keyword>
<dbReference type="SFLD" id="SFLDG01387">
    <property type="entry name" value="BtrN-like_SPASM_domain_contain"/>
    <property type="match status" value="1"/>
</dbReference>
<sequence length="361" mass="42869">MSSKKKETLLELKIGLTDYCNYQCIMCMQTAHKGIYGNPEIKVEPLHKDQKGYMSFELFEKIIDDISRIKYKFKSISLQWLGESMLHKDLLKMIEYILNKNEENTFFEELIFFTNASLLDEEKSERLSLLFEKYQRTTLIVVFSIDSASKETYLKIHNVDNFEKVNSNIVYFLNKTKRLKNIYRIYRFLVMPENSFEAEKFLNFWAGITLNEYQLTWNEEKNFDIEKARDIINFKRVYSDELLSVQRLHEEVIQRLGGEKSYFHSGDGERPPCAAPFRTPLVNWDGRLSVCYPDDRLELSLVTLEDNSFESLWFGDKAQKMRKDILNRDFDKYDRCQRCGNYGGFPLRQSEIKLYGFEIKS</sequence>
<dbReference type="GO" id="GO:0003824">
    <property type="term" value="F:catalytic activity"/>
    <property type="evidence" value="ECO:0007669"/>
    <property type="project" value="InterPro"/>
</dbReference>
<evidence type="ECO:0000256" key="5">
    <source>
        <dbReference type="ARBA" id="ARBA00023004"/>
    </source>
</evidence>
<dbReference type="GO" id="GO:0051536">
    <property type="term" value="F:iron-sulfur cluster binding"/>
    <property type="evidence" value="ECO:0007669"/>
    <property type="project" value="UniProtKB-KW"/>
</dbReference>
<keyword evidence="5" id="KW-0408">Iron</keyword>
<dbReference type="InterPro" id="IPR058240">
    <property type="entry name" value="rSAM_sf"/>
</dbReference>
<comment type="caution">
    <text evidence="9">The sequence shown here is derived from an EMBL/GenBank/DDBJ whole genome shotgun (WGS) entry which is preliminary data.</text>
</comment>
<dbReference type="Pfam" id="PF04055">
    <property type="entry name" value="Radical_SAM"/>
    <property type="match status" value="1"/>
</dbReference>
<evidence type="ECO:0000313" key="9">
    <source>
        <dbReference type="EMBL" id="PLX15612.1"/>
    </source>
</evidence>
<feature type="domain" description="4Fe4S-binding SPASM" evidence="8">
    <location>
        <begin position="273"/>
        <end position="339"/>
    </location>
</feature>
<dbReference type="Proteomes" id="UP000234857">
    <property type="component" value="Unassembled WGS sequence"/>
</dbReference>
<dbReference type="SFLD" id="SFLDS00029">
    <property type="entry name" value="Radical_SAM"/>
    <property type="match status" value="1"/>
</dbReference>
<reference evidence="9 10" key="1">
    <citation type="submission" date="2017-11" db="EMBL/GenBank/DDBJ databases">
        <title>Genome-resolved metagenomics identifies genetic mobility, metabolic interactions, and unexpected diversity in perchlorate-reducing communities.</title>
        <authorList>
            <person name="Barnum T.P."/>
            <person name="Figueroa I.A."/>
            <person name="Carlstrom C.I."/>
            <person name="Lucas L.N."/>
            <person name="Engelbrektson A.L."/>
            <person name="Coates J.D."/>
        </authorList>
    </citation>
    <scope>NUCLEOTIDE SEQUENCE [LARGE SCALE GENOMIC DNA]</scope>
    <source>
        <strain evidence="9">BM706</strain>
    </source>
</reference>
<evidence type="ECO:0000256" key="1">
    <source>
        <dbReference type="ARBA" id="ARBA00001966"/>
    </source>
</evidence>
<proteinExistence type="predicted"/>
<dbReference type="SFLD" id="SFLDG01067">
    <property type="entry name" value="SPASM/twitch_domain_containing"/>
    <property type="match status" value="1"/>
</dbReference>
<evidence type="ECO:0000256" key="2">
    <source>
        <dbReference type="ARBA" id="ARBA00022485"/>
    </source>
</evidence>
<evidence type="ECO:0000259" key="8">
    <source>
        <dbReference type="Pfam" id="PF13186"/>
    </source>
</evidence>
<keyword evidence="2" id="KW-0004">4Fe-4S</keyword>
<gene>
    <name evidence="9" type="ORF">C0601_12520</name>
</gene>
<name>A0A2N5ZAB1_MUIH1</name>
<dbReference type="CDD" id="cd21109">
    <property type="entry name" value="SPASM"/>
    <property type="match status" value="1"/>
</dbReference>
<organism evidence="9 10">
    <name type="scientific">Muiribacterium halophilum</name>
    <dbReference type="NCBI Taxonomy" id="2053465"/>
    <lineage>
        <taxon>Bacteria</taxon>
        <taxon>Candidatus Muiribacteriota</taxon>
        <taxon>Candidatus Muiribacteriia</taxon>
        <taxon>Candidatus Muiribacteriales</taxon>
        <taxon>Candidatus Muiribacteriaceae</taxon>
        <taxon>Candidatus Muiribacterium</taxon>
    </lineage>
</organism>
<keyword evidence="4" id="KW-0479">Metal-binding</keyword>
<feature type="domain" description="Radical SAM core" evidence="7">
    <location>
        <begin position="16"/>
        <end position="192"/>
    </location>
</feature>
<evidence type="ECO:0000259" key="7">
    <source>
        <dbReference type="Pfam" id="PF04055"/>
    </source>
</evidence>
<evidence type="ECO:0000256" key="6">
    <source>
        <dbReference type="ARBA" id="ARBA00023014"/>
    </source>
</evidence>
<dbReference type="InterPro" id="IPR023885">
    <property type="entry name" value="4Fe4S-binding_SPASM_dom"/>
</dbReference>
<dbReference type="GO" id="GO:0046872">
    <property type="term" value="F:metal ion binding"/>
    <property type="evidence" value="ECO:0007669"/>
    <property type="project" value="UniProtKB-KW"/>
</dbReference>
<dbReference type="AlphaFoldDB" id="A0A2N5ZAB1"/>
<evidence type="ECO:0000313" key="10">
    <source>
        <dbReference type="Proteomes" id="UP000234857"/>
    </source>
</evidence>
<evidence type="ECO:0000256" key="4">
    <source>
        <dbReference type="ARBA" id="ARBA00022723"/>
    </source>
</evidence>
<comment type="cofactor">
    <cofactor evidence="1">
        <name>[4Fe-4S] cluster</name>
        <dbReference type="ChEBI" id="CHEBI:49883"/>
    </cofactor>
</comment>
<protein>
    <submittedName>
        <fullName evidence="9">Uncharacterized protein</fullName>
    </submittedName>
</protein>
<dbReference type="InterPro" id="IPR034391">
    <property type="entry name" value="AdoMet-like_SPASM_containing"/>
</dbReference>
<evidence type="ECO:0000256" key="3">
    <source>
        <dbReference type="ARBA" id="ARBA00022691"/>
    </source>
</evidence>
<dbReference type="PANTHER" id="PTHR11228:SF7">
    <property type="entry name" value="PQQA PEPTIDE CYCLASE"/>
    <property type="match status" value="1"/>
</dbReference>
<keyword evidence="6" id="KW-0411">Iron-sulfur</keyword>
<dbReference type="EMBL" id="PKTG01000134">
    <property type="protein sequence ID" value="PLX15612.1"/>
    <property type="molecule type" value="Genomic_DNA"/>
</dbReference>
<dbReference type="SUPFAM" id="SSF102114">
    <property type="entry name" value="Radical SAM enzymes"/>
    <property type="match status" value="1"/>
</dbReference>
<dbReference type="InterPro" id="IPR050377">
    <property type="entry name" value="Radical_SAM_PqqE_MftC-like"/>
</dbReference>
<dbReference type="InterPro" id="IPR013785">
    <property type="entry name" value="Aldolase_TIM"/>
</dbReference>
<dbReference type="Gene3D" id="3.20.20.70">
    <property type="entry name" value="Aldolase class I"/>
    <property type="match status" value="1"/>
</dbReference>